<dbReference type="AlphaFoldDB" id="A0ABC8RQX0"/>
<dbReference type="InterPro" id="IPR036322">
    <property type="entry name" value="WD40_repeat_dom_sf"/>
</dbReference>
<gene>
    <name evidence="3" type="ORF">ILEXP_LOCUS15087</name>
</gene>
<proteinExistence type="predicted"/>
<reference evidence="3 4" key="1">
    <citation type="submission" date="2024-02" db="EMBL/GenBank/DDBJ databases">
        <authorList>
            <person name="Vignale AGUSTIN F."/>
            <person name="Sosa J E."/>
            <person name="Modenutti C."/>
        </authorList>
    </citation>
    <scope>NUCLEOTIDE SEQUENCE [LARGE SCALE GENOMIC DNA]</scope>
</reference>
<sequence length="479" mass="54780">MDAGRRVEVATDKSHIKAIAIVCATMEKNTEVLSFKDQEKEKEQERPWCDLPLDLLSLIISNLFAGDCSAFNMMDAGRRVEVATDKSHIKAIAIVCATMEKNTEVLSFKDQEKEKEQERPWCDLPLDLLSLIISNLFAGDCSAFNMVCKSWRPITPAIRPLPPPIGSPHCQSPCLLFFQRSSHKCKLFHPLYNDFYHMELPEILDAKMRFSKYGWLLMSREDLSVFFFNLSTKVTIELPKMPSPFGFATMCFTSPPTSLDCAVVGFNGIGIIEISIIRRGEDSWTTHEFSKTREEFYFSDCNPVFHKRMFYCLGVNGNVGIFDPRDDARRRWTIPVKCLTHCGPDLPDKLGLPKQSFLVKIGGVISAVFVAHEERQVCVYRLDQCRMIWRTVYTLGDKMLYVSRCASFSETAIVKGTANKIYFPKFHGMNGVFYSLTTKKFHSLDGDFSSPMSYGLKHIQFSTWFKPSFETKCNEKLEW</sequence>
<comment type="caution">
    <text evidence="3">The sequence shown here is derived from an EMBL/GenBank/DDBJ whole genome shotgun (WGS) entry which is preliminary data.</text>
</comment>
<organism evidence="3 4">
    <name type="scientific">Ilex paraguariensis</name>
    <name type="common">yerba mate</name>
    <dbReference type="NCBI Taxonomy" id="185542"/>
    <lineage>
        <taxon>Eukaryota</taxon>
        <taxon>Viridiplantae</taxon>
        <taxon>Streptophyta</taxon>
        <taxon>Embryophyta</taxon>
        <taxon>Tracheophyta</taxon>
        <taxon>Spermatophyta</taxon>
        <taxon>Magnoliopsida</taxon>
        <taxon>eudicotyledons</taxon>
        <taxon>Gunneridae</taxon>
        <taxon>Pentapetalae</taxon>
        <taxon>asterids</taxon>
        <taxon>campanulids</taxon>
        <taxon>Aquifoliales</taxon>
        <taxon>Aquifoliaceae</taxon>
        <taxon>Ilex</taxon>
    </lineage>
</organism>
<dbReference type="Proteomes" id="UP001642360">
    <property type="component" value="Unassembled WGS sequence"/>
</dbReference>
<evidence type="ECO:0000259" key="1">
    <source>
        <dbReference type="Pfam" id="PF00646"/>
    </source>
</evidence>
<dbReference type="PANTHER" id="PTHR33127:SF5">
    <property type="entry name" value="TRANSMEMBRANE PROTEIN"/>
    <property type="match status" value="1"/>
</dbReference>
<evidence type="ECO:0000259" key="2">
    <source>
        <dbReference type="Pfam" id="PF03478"/>
    </source>
</evidence>
<evidence type="ECO:0000313" key="4">
    <source>
        <dbReference type="Proteomes" id="UP001642360"/>
    </source>
</evidence>
<dbReference type="SUPFAM" id="SSF50978">
    <property type="entry name" value="WD40 repeat-like"/>
    <property type="match status" value="1"/>
</dbReference>
<dbReference type="EMBL" id="CAUOFW020001658">
    <property type="protein sequence ID" value="CAK9147202.1"/>
    <property type="molecule type" value="Genomic_DNA"/>
</dbReference>
<dbReference type="SUPFAM" id="SSF81383">
    <property type="entry name" value="F-box domain"/>
    <property type="match status" value="1"/>
</dbReference>
<evidence type="ECO:0008006" key="5">
    <source>
        <dbReference type="Google" id="ProtNLM"/>
    </source>
</evidence>
<name>A0ABC8RQX0_9AQUA</name>
<accession>A0ABC8RQX0</accession>
<dbReference type="Pfam" id="PF03478">
    <property type="entry name" value="Beta-prop_KIB1-4"/>
    <property type="match status" value="1"/>
</dbReference>
<protein>
    <recommendedName>
        <fullName evidence="5">F-box domain-containing protein</fullName>
    </recommendedName>
</protein>
<keyword evidence="4" id="KW-1185">Reference proteome</keyword>
<evidence type="ECO:0000313" key="3">
    <source>
        <dbReference type="EMBL" id="CAK9147202.1"/>
    </source>
</evidence>
<dbReference type="InterPro" id="IPR036047">
    <property type="entry name" value="F-box-like_dom_sf"/>
</dbReference>
<dbReference type="InterPro" id="IPR005174">
    <property type="entry name" value="KIB1-4_b-propeller"/>
</dbReference>
<feature type="domain" description="KIB1-4 beta-propeller" evidence="2">
    <location>
        <begin position="192"/>
        <end position="425"/>
    </location>
</feature>
<dbReference type="PANTHER" id="PTHR33127">
    <property type="entry name" value="TRANSMEMBRANE PROTEIN"/>
    <property type="match status" value="1"/>
</dbReference>
<dbReference type="Pfam" id="PF00646">
    <property type="entry name" value="F-box"/>
    <property type="match status" value="1"/>
</dbReference>
<feature type="domain" description="F-box" evidence="1">
    <location>
        <begin position="121"/>
        <end position="152"/>
    </location>
</feature>
<dbReference type="InterPro" id="IPR001810">
    <property type="entry name" value="F-box_dom"/>
</dbReference>